<reference evidence="1 2" key="1">
    <citation type="journal article" date="2020" name="Cell">
        <title>Large-Scale Comparative Analyses of Tick Genomes Elucidate Their Genetic Diversity and Vector Capacities.</title>
        <authorList>
            <consortium name="Tick Genome and Microbiome Consortium (TIGMIC)"/>
            <person name="Jia N."/>
            <person name="Wang J."/>
            <person name="Shi W."/>
            <person name="Du L."/>
            <person name="Sun Y."/>
            <person name="Zhan W."/>
            <person name="Jiang J.F."/>
            <person name="Wang Q."/>
            <person name="Zhang B."/>
            <person name="Ji P."/>
            <person name="Bell-Sakyi L."/>
            <person name="Cui X.M."/>
            <person name="Yuan T.T."/>
            <person name="Jiang B.G."/>
            <person name="Yang W.F."/>
            <person name="Lam T.T."/>
            <person name="Chang Q.C."/>
            <person name="Ding S.J."/>
            <person name="Wang X.J."/>
            <person name="Zhu J.G."/>
            <person name="Ruan X.D."/>
            <person name="Zhao L."/>
            <person name="Wei J.T."/>
            <person name="Ye R.Z."/>
            <person name="Que T.C."/>
            <person name="Du C.H."/>
            <person name="Zhou Y.H."/>
            <person name="Cheng J.X."/>
            <person name="Dai P.F."/>
            <person name="Guo W.B."/>
            <person name="Han X.H."/>
            <person name="Huang E.J."/>
            <person name="Li L.F."/>
            <person name="Wei W."/>
            <person name="Gao Y.C."/>
            <person name="Liu J.Z."/>
            <person name="Shao H.Z."/>
            <person name="Wang X."/>
            <person name="Wang C.C."/>
            <person name="Yang T.C."/>
            <person name="Huo Q.B."/>
            <person name="Li W."/>
            <person name="Chen H.Y."/>
            <person name="Chen S.E."/>
            <person name="Zhou L.G."/>
            <person name="Ni X.B."/>
            <person name="Tian J.H."/>
            <person name="Sheng Y."/>
            <person name="Liu T."/>
            <person name="Pan Y.S."/>
            <person name="Xia L.Y."/>
            <person name="Li J."/>
            <person name="Zhao F."/>
            <person name="Cao W.C."/>
        </authorList>
    </citation>
    <scope>NUCLEOTIDE SEQUENCE [LARGE SCALE GENOMIC DNA]</scope>
    <source>
        <strain evidence="1">Iper-2018</strain>
    </source>
</reference>
<dbReference type="Proteomes" id="UP000805193">
    <property type="component" value="Unassembled WGS sequence"/>
</dbReference>
<dbReference type="EMBL" id="JABSTQ010010011">
    <property type="protein sequence ID" value="KAG0424139.1"/>
    <property type="molecule type" value="Genomic_DNA"/>
</dbReference>
<name>A0AC60PSS5_IXOPE</name>
<comment type="caution">
    <text evidence="1">The sequence shown here is derived from an EMBL/GenBank/DDBJ whole genome shotgun (WGS) entry which is preliminary data.</text>
</comment>
<evidence type="ECO:0000313" key="2">
    <source>
        <dbReference type="Proteomes" id="UP000805193"/>
    </source>
</evidence>
<keyword evidence="2" id="KW-1185">Reference proteome</keyword>
<sequence length="1109" mass="122160">MPVTFQCFSPSWCLGAVTLVSAHSVQDSELSNKGVREGEAIQIKPQEIRLRLKPKSPFPLNVEFKQAEDYPVDLYYLMDLSNSMKDDKDKLALLGDLLAEEMGKITSNFRLGFGSFVDKVVMPYVNTVPEKLRVPCDGCVAPYGFKNHMPLDSKTASFKEQVNEAQVSGNLDAPEGGFDAIMQAVVCHQDIGWREKARRLLLFSTDSGFHYAGDGKLGGIVKPNDGSCHLENGEYTQSVHQDYPSLSQINAKIQEHKVNIIFAVTADQIGIYEKLGNQLEGCSSGRLENDSSNVVQLVREQYDKISSKVEIKDNVTSSNIQITYWSTCLGDKKEKTNVCKGLKVGTNVTFEASIEVKSCPKDRSQWNQTIQIYPVGISESLIVHLEMICECDCEMPWNEEPNSPKCSGGNGTFECGICSCYNNRYGRECECDAKGTDQIKDEKGCFFPNDTKPCSGRGDCRCGVCECHPRENREETVTGKYCECDNFSCDRVDGELCGGEEKGSCICGKCECRNGWTGPNCNCLDTNDTCIGPNGKICSGFGECFCGQCKCHETDEERLSLASWFQRCVFFCLQTCPGKCEAFKDCVLCQVFQIGALSEQECKTNCTFLAIQAPHIEGWGGGCRGGLPPQVPLTLVTPLLPSCAGAHNDVASRISPECPEPVNILAIILGVIIGIVLIGLALLLIWKLFTTIHDRREFAKFEKERQMAKWDTNAQTAEARAAAAAPARQLCSRLGGSGIPLPDTAAYGRGMSSSDGAAITAQTGRGDKASTAELEYAVHLPPLPAGYIATNAVFLHCDVKKRPYRIQDFRSELEKLDLLKDLASAGAYQMNHVWMLRLHSLAAKQKLVAAKELTVKEGRCLVFDPPKNEVKIKLHWVPYDVPNFKVQKELERFGKVSSITRECFRERGFENVESNTRLVQLTLKEGTTVDDIPHEIRLEGCKVLVLVPSRAPLCLRCRRTGHIRRDCRTPRCAGCHRFGHATEDCATTYASVARDLRDQEESEMFMDATEAEEVVQAVSQSTLRDERKMQSSTMASNDGRVKASQGGPSKMPASGKEDEGGCEASGSGRTRPQETPSCAEEKGDQVEQPGATMGQDDPMTASVAPRRER</sequence>
<accession>A0AC60PSS5</accession>
<gene>
    <name evidence="1" type="ORF">HPB47_000125</name>
</gene>
<organism evidence="1 2">
    <name type="scientific">Ixodes persulcatus</name>
    <name type="common">Taiga tick</name>
    <dbReference type="NCBI Taxonomy" id="34615"/>
    <lineage>
        <taxon>Eukaryota</taxon>
        <taxon>Metazoa</taxon>
        <taxon>Ecdysozoa</taxon>
        <taxon>Arthropoda</taxon>
        <taxon>Chelicerata</taxon>
        <taxon>Arachnida</taxon>
        <taxon>Acari</taxon>
        <taxon>Parasitiformes</taxon>
        <taxon>Ixodida</taxon>
        <taxon>Ixodoidea</taxon>
        <taxon>Ixodidae</taxon>
        <taxon>Ixodinae</taxon>
        <taxon>Ixodes</taxon>
    </lineage>
</organism>
<protein>
    <submittedName>
        <fullName evidence="1">Uncharacterized protein</fullName>
    </submittedName>
</protein>
<proteinExistence type="predicted"/>
<evidence type="ECO:0000313" key="1">
    <source>
        <dbReference type="EMBL" id="KAG0424139.1"/>
    </source>
</evidence>